<protein>
    <submittedName>
        <fullName evidence="2">Uncharacterized protein</fullName>
    </submittedName>
</protein>
<dbReference type="Proteomes" id="UP000037460">
    <property type="component" value="Unassembled WGS sequence"/>
</dbReference>
<dbReference type="Gene3D" id="2.60.40.10">
    <property type="entry name" value="Immunoglobulins"/>
    <property type="match status" value="1"/>
</dbReference>
<keyword evidence="3" id="KW-1185">Reference proteome</keyword>
<accession>A0A0M0LR69</accession>
<dbReference type="InterPro" id="IPR013783">
    <property type="entry name" value="Ig-like_fold"/>
</dbReference>
<feature type="region of interest" description="Disordered" evidence="1">
    <location>
        <begin position="183"/>
        <end position="208"/>
    </location>
</feature>
<evidence type="ECO:0000313" key="2">
    <source>
        <dbReference type="EMBL" id="KOO53248.1"/>
    </source>
</evidence>
<proteinExistence type="predicted"/>
<dbReference type="AlphaFoldDB" id="A0A0M0LR69"/>
<gene>
    <name evidence="2" type="ORF">Ctob_012315</name>
</gene>
<evidence type="ECO:0000313" key="3">
    <source>
        <dbReference type="Proteomes" id="UP000037460"/>
    </source>
</evidence>
<dbReference type="EMBL" id="JWZX01000314">
    <property type="protein sequence ID" value="KOO53248.1"/>
    <property type="molecule type" value="Genomic_DNA"/>
</dbReference>
<name>A0A0M0LR69_9EUKA</name>
<dbReference type="OrthoDB" id="5334309at2759"/>
<reference evidence="3" key="1">
    <citation type="journal article" date="2015" name="PLoS Genet.">
        <title>Genome Sequence and Transcriptome Analyses of Chrysochromulina tobin: Metabolic Tools for Enhanced Algal Fitness in the Prominent Order Prymnesiales (Haptophyceae).</title>
        <authorList>
            <person name="Hovde B.T."/>
            <person name="Deodato C.R."/>
            <person name="Hunsperger H.M."/>
            <person name="Ryken S.A."/>
            <person name="Yost W."/>
            <person name="Jha R.K."/>
            <person name="Patterson J."/>
            <person name="Monnat R.J. Jr."/>
            <person name="Barlow S.B."/>
            <person name="Starkenburg S.R."/>
            <person name="Cattolico R.A."/>
        </authorList>
    </citation>
    <scope>NUCLEOTIDE SEQUENCE</scope>
    <source>
        <strain evidence="3">CCMP291</strain>
    </source>
</reference>
<sequence>MATTAGDLCMYDRAYKNDRHLAGDRNAARERARCCHTTGVVCPLAGTTTELTLHIPVYHGRPPLPHRPPVVRVRVLHGGDSTSAPEFDESQNMIRTVPTMRLHYGPIQRAGPFLLAIEVDGAHVMGSPFSLHCRPGAAVANKSSFDAVAYTVRAGEPAHLMFTCRDSFGNRCDEGGALVTVHNASPEDDPDALGAPAPPDTPTLGPQEGALHVLDRGDGSYAAVVTHRRSGMRCFHGCVNGIAVARPVRLHVQPAPLHAPNCVPYGDAFECFVAAGVPAILKLQARDMYGNVIESGGRNWEAKLEYREREGGMWCEAERAPSVRDGAGAGEYALFTLALMACPSPEDPGSFRLAGAALRVAVAGEPAELTLRPR</sequence>
<comment type="caution">
    <text evidence="2">The sequence shown here is derived from an EMBL/GenBank/DDBJ whole genome shotgun (WGS) entry which is preliminary data.</text>
</comment>
<organism evidence="2 3">
    <name type="scientific">Chrysochromulina tobinii</name>
    <dbReference type="NCBI Taxonomy" id="1460289"/>
    <lineage>
        <taxon>Eukaryota</taxon>
        <taxon>Haptista</taxon>
        <taxon>Haptophyta</taxon>
        <taxon>Prymnesiophyceae</taxon>
        <taxon>Prymnesiales</taxon>
        <taxon>Chrysochromulinaceae</taxon>
        <taxon>Chrysochromulina</taxon>
    </lineage>
</organism>
<evidence type="ECO:0000256" key="1">
    <source>
        <dbReference type="SAM" id="MobiDB-lite"/>
    </source>
</evidence>